<keyword evidence="2" id="KW-1185">Reference proteome</keyword>
<sequence length="66" mass="7497">MAHDFRKDDLPMDWISQASAHDPGRLAFTQKMEGDAFQEMIHVMYCPELPVDDLGEDAVRMGDSDL</sequence>
<organism evidence="1 2">
    <name type="scientific">Acanthopleuribacter pedis</name>
    <dbReference type="NCBI Taxonomy" id="442870"/>
    <lineage>
        <taxon>Bacteria</taxon>
        <taxon>Pseudomonadati</taxon>
        <taxon>Acidobacteriota</taxon>
        <taxon>Holophagae</taxon>
        <taxon>Acanthopleuribacterales</taxon>
        <taxon>Acanthopleuribacteraceae</taxon>
        <taxon>Acanthopleuribacter</taxon>
    </lineage>
</organism>
<reference evidence="1" key="1">
    <citation type="submission" date="2021-03" db="EMBL/GenBank/DDBJ databases">
        <authorList>
            <person name="Wang G."/>
        </authorList>
    </citation>
    <scope>NUCLEOTIDE SEQUENCE</scope>
    <source>
        <strain evidence="1">KCTC 12899</strain>
    </source>
</reference>
<evidence type="ECO:0000313" key="2">
    <source>
        <dbReference type="Proteomes" id="UP000664417"/>
    </source>
</evidence>
<accession>A0A8J7U4H4</accession>
<gene>
    <name evidence="1" type="ORF">J3U88_07485</name>
</gene>
<comment type="caution">
    <text evidence="1">The sequence shown here is derived from an EMBL/GenBank/DDBJ whole genome shotgun (WGS) entry which is preliminary data.</text>
</comment>
<dbReference type="RefSeq" id="WP_207857975.1">
    <property type="nucleotide sequence ID" value="NZ_JAFREP010000005.1"/>
</dbReference>
<proteinExistence type="predicted"/>
<dbReference type="AlphaFoldDB" id="A0A8J7U4H4"/>
<evidence type="ECO:0000313" key="1">
    <source>
        <dbReference type="EMBL" id="MBO1318291.1"/>
    </source>
</evidence>
<dbReference type="EMBL" id="JAFREP010000005">
    <property type="protein sequence ID" value="MBO1318291.1"/>
    <property type="molecule type" value="Genomic_DNA"/>
</dbReference>
<dbReference type="Proteomes" id="UP000664417">
    <property type="component" value="Unassembled WGS sequence"/>
</dbReference>
<name>A0A8J7U4H4_9BACT</name>
<protein>
    <submittedName>
        <fullName evidence="1">Uncharacterized protein</fullName>
    </submittedName>
</protein>